<evidence type="ECO:0000313" key="1">
    <source>
        <dbReference type="Proteomes" id="UP000095286"/>
    </source>
</evidence>
<accession>A0AC35TNU7</accession>
<sequence>MSPKKIREGTLTSTVLVKSYIERAQEVNYLINAVVIDNYEEATKKAAEVDFYISSLDKESEEYLSLAIKKPLLGIPFTIKCSIKVLGFKATSGITARNNLPPITEDENQGVRRWIDAGGIILSQTNVPECCMWIEGHNSLYGMCNNPYDTRKTPGGSSSGEGAIISSAGSLFGLGSDIAGSIRVPSIFCGVFGYKPSPNVICGTGHVPECKEGDELLRMAYLGPLARYSTDLALIVKIYCSQEEREYLKLDREVDYHSLKFYFIKDFGFLNAEPVQKDCLDGLNAVIEMLHNDNFQTTQVVFDLLQHSNEYWQASIQTYTEDSFKNIWGYMGNFDEKNAVVPGKELFKYFTGQGTEHDLGVMLWGFEMEIVRRLKGDKIKEYFDDKERLSKHICQLLNDDGVLIIPAWPTAAPFHHQLKWNRLNIIYTAVFNALELPVVVVPVHLNKVGMPIAVQIIAAKNNDRILFKVAQEIEKKLGGWREPL</sequence>
<dbReference type="WBParaSite" id="RSKR_0000235400.1">
    <property type="protein sequence ID" value="RSKR_0000235400.1"/>
    <property type="gene ID" value="RSKR_0000235400"/>
</dbReference>
<reference evidence="2" key="1">
    <citation type="submission" date="2016-11" db="UniProtKB">
        <authorList>
            <consortium name="WormBaseParasite"/>
        </authorList>
    </citation>
    <scope>IDENTIFICATION</scope>
    <source>
        <strain evidence="2">KR3021</strain>
    </source>
</reference>
<organism evidence="1 2">
    <name type="scientific">Rhabditophanes sp. KR3021</name>
    <dbReference type="NCBI Taxonomy" id="114890"/>
    <lineage>
        <taxon>Eukaryota</taxon>
        <taxon>Metazoa</taxon>
        <taxon>Ecdysozoa</taxon>
        <taxon>Nematoda</taxon>
        <taxon>Chromadorea</taxon>
        <taxon>Rhabditida</taxon>
        <taxon>Tylenchina</taxon>
        <taxon>Panagrolaimomorpha</taxon>
        <taxon>Strongyloidoidea</taxon>
        <taxon>Alloionematidae</taxon>
        <taxon>Rhabditophanes</taxon>
    </lineage>
</organism>
<dbReference type="Proteomes" id="UP000095286">
    <property type="component" value="Unplaced"/>
</dbReference>
<protein>
    <submittedName>
        <fullName evidence="2">Amidase domain-containing protein</fullName>
    </submittedName>
</protein>
<evidence type="ECO:0000313" key="2">
    <source>
        <dbReference type="WBParaSite" id="RSKR_0000235400.1"/>
    </source>
</evidence>
<proteinExistence type="predicted"/>
<name>A0AC35TNU7_9BILA</name>